<dbReference type="Proteomes" id="UP000019918">
    <property type="component" value="Unassembled WGS sequence"/>
</dbReference>
<dbReference type="STRING" id="69222.BG55_13095"/>
<dbReference type="AlphaFoldDB" id="A0A014MAJ2"/>
<gene>
    <name evidence="2" type="ORF">BG55_13095</name>
</gene>
<feature type="transmembrane region" description="Helical" evidence="1">
    <location>
        <begin position="12"/>
        <end position="30"/>
    </location>
</feature>
<keyword evidence="3" id="KW-1185">Reference proteome</keyword>
<reference evidence="2 3" key="1">
    <citation type="submission" date="2014-02" db="EMBL/GenBank/DDBJ databases">
        <title>Draft genome of Erwinia mallotivora strain BT-MARDI, a papaya dieback pathogen.</title>
        <authorList>
            <person name="Redzuan R."/>
            <person name="Abu Bakar N."/>
            <person name="Badrun R."/>
            <person name="Mohd Raih M.F."/>
            <person name="Rozano L."/>
            <person name="Mat Amin N."/>
        </authorList>
    </citation>
    <scope>NUCLEOTIDE SEQUENCE [LARGE SCALE GENOMIC DNA]</scope>
    <source>
        <strain evidence="2 3">BT-MARDI</strain>
    </source>
</reference>
<evidence type="ECO:0000256" key="1">
    <source>
        <dbReference type="SAM" id="Phobius"/>
    </source>
</evidence>
<organism evidence="2 3">
    <name type="scientific">Erwinia mallotivora</name>
    <dbReference type="NCBI Taxonomy" id="69222"/>
    <lineage>
        <taxon>Bacteria</taxon>
        <taxon>Pseudomonadati</taxon>
        <taxon>Pseudomonadota</taxon>
        <taxon>Gammaproteobacteria</taxon>
        <taxon>Enterobacterales</taxon>
        <taxon>Erwiniaceae</taxon>
        <taxon>Erwinia</taxon>
    </lineage>
</organism>
<name>A0A014MAJ2_9GAMM</name>
<keyword evidence="1" id="KW-0812">Transmembrane</keyword>
<keyword evidence="1" id="KW-1133">Transmembrane helix</keyword>
<comment type="caution">
    <text evidence="2">The sequence shown here is derived from an EMBL/GenBank/DDBJ whole genome shotgun (WGS) entry which is preliminary data.</text>
</comment>
<dbReference type="EMBL" id="JFHN01000052">
    <property type="protein sequence ID" value="EXU75109.1"/>
    <property type="molecule type" value="Genomic_DNA"/>
</dbReference>
<accession>A0A014MAJ2</accession>
<keyword evidence="1" id="KW-0472">Membrane</keyword>
<evidence type="ECO:0000313" key="3">
    <source>
        <dbReference type="Proteomes" id="UP000019918"/>
    </source>
</evidence>
<proteinExistence type="predicted"/>
<evidence type="ECO:0000313" key="2">
    <source>
        <dbReference type="EMBL" id="EXU75109.1"/>
    </source>
</evidence>
<protein>
    <submittedName>
        <fullName evidence="2">Uncharacterized protein</fullName>
    </submittedName>
</protein>
<sequence>MAICFPFLNLHGLSYLPVSPPAVLAILTYLSMLRLLRAGGVDTDCADDAQLSGNFQHLSTWGQDTAWPAHKP</sequence>